<gene>
    <name evidence="2" type="ORF">K8V32_13735</name>
</gene>
<feature type="chain" id="PRO_5036781213" description="Lipoprotein" evidence="1">
    <location>
        <begin position="26"/>
        <end position="272"/>
    </location>
</feature>
<proteinExistence type="predicted"/>
<organism evidence="2 3">
    <name type="scientific">Enteractinococcus helveticum</name>
    <dbReference type="NCBI Taxonomy" id="1837282"/>
    <lineage>
        <taxon>Bacteria</taxon>
        <taxon>Bacillati</taxon>
        <taxon>Actinomycetota</taxon>
        <taxon>Actinomycetes</taxon>
        <taxon>Micrococcales</taxon>
        <taxon>Micrococcaceae</taxon>
    </lineage>
</organism>
<protein>
    <recommendedName>
        <fullName evidence="4">Lipoprotein</fullName>
    </recommendedName>
</protein>
<dbReference type="AlphaFoldDB" id="A0A921FRF2"/>
<evidence type="ECO:0008006" key="4">
    <source>
        <dbReference type="Google" id="ProtNLM"/>
    </source>
</evidence>
<dbReference type="PROSITE" id="PS51257">
    <property type="entry name" value="PROKAR_LIPOPROTEIN"/>
    <property type="match status" value="1"/>
</dbReference>
<dbReference type="RefSeq" id="WP_303908654.1">
    <property type="nucleotide sequence ID" value="NZ_DYXC01000157.1"/>
</dbReference>
<name>A0A921FRF2_9MICC</name>
<reference evidence="2" key="1">
    <citation type="journal article" date="2021" name="PeerJ">
        <title>Extensive microbial diversity within the chicken gut microbiome revealed by metagenomics and culture.</title>
        <authorList>
            <person name="Gilroy R."/>
            <person name="Ravi A."/>
            <person name="Getino M."/>
            <person name="Pursley I."/>
            <person name="Horton D.L."/>
            <person name="Alikhan N.F."/>
            <person name="Baker D."/>
            <person name="Gharbi K."/>
            <person name="Hall N."/>
            <person name="Watson M."/>
            <person name="Adriaenssens E.M."/>
            <person name="Foster-Nyarko E."/>
            <person name="Jarju S."/>
            <person name="Secka A."/>
            <person name="Antonio M."/>
            <person name="Oren A."/>
            <person name="Chaudhuri R.R."/>
            <person name="La Ragione R."/>
            <person name="Hildebrand F."/>
            <person name="Pallen M.J."/>
        </authorList>
    </citation>
    <scope>NUCLEOTIDE SEQUENCE</scope>
    <source>
        <strain evidence="2">ChiHjej13B12-14962</strain>
    </source>
</reference>
<keyword evidence="1" id="KW-0732">Signal</keyword>
<dbReference type="EMBL" id="DYXC01000157">
    <property type="protein sequence ID" value="HJF15827.1"/>
    <property type="molecule type" value="Genomic_DNA"/>
</dbReference>
<feature type="signal peptide" evidence="1">
    <location>
        <begin position="1"/>
        <end position="25"/>
    </location>
</feature>
<sequence length="272" mass="29606">MSRSIRAVVTAAAIAGLALTGCASASDVPAFDDIEAQMWDSMVASEAMGMTGAVPDGMDEDTAVIEEMLGGSISELQIYGSLDGSATAVRFGEDQEPTMAFFGDDVYVSMDMMLQTRGSMLPEDQQEAITTEFAGKYADISDDFDATNQGLDMVDLLNQMRSAAESGQTDDVTGFNFGELNQEGTYMQLESESDDTGWFYSSDSEDETAIMNGESEQYIAVSTDRDAPRLEHIRNGETRMEFTWDDEVEIPQRPSDDQVVTEQDVMAMTSGQ</sequence>
<reference evidence="2" key="2">
    <citation type="submission" date="2021-09" db="EMBL/GenBank/DDBJ databases">
        <authorList>
            <person name="Gilroy R."/>
        </authorList>
    </citation>
    <scope>NUCLEOTIDE SEQUENCE</scope>
    <source>
        <strain evidence="2">ChiHjej13B12-14962</strain>
    </source>
</reference>
<evidence type="ECO:0000256" key="1">
    <source>
        <dbReference type="SAM" id="SignalP"/>
    </source>
</evidence>
<accession>A0A921FRF2</accession>
<evidence type="ECO:0000313" key="3">
    <source>
        <dbReference type="Proteomes" id="UP000703315"/>
    </source>
</evidence>
<comment type="caution">
    <text evidence="2">The sequence shown here is derived from an EMBL/GenBank/DDBJ whole genome shotgun (WGS) entry which is preliminary data.</text>
</comment>
<evidence type="ECO:0000313" key="2">
    <source>
        <dbReference type="EMBL" id="HJF15827.1"/>
    </source>
</evidence>
<dbReference type="Proteomes" id="UP000703315">
    <property type="component" value="Unassembled WGS sequence"/>
</dbReference>